<keyword evidence="5 10" id="KW-0552">Olfaction</keyword>
<dbReference type="PANTHER" id="PTHR21137">
    <property type="entry name" value="ODORANT RECEPTOR"/>
    <property type="match status" value="1"/>
</dbReference>
<reference evidence="11" key="1">
    <citation type="journal article" date="2015" name="PLoS ONE">
        <title>The Peripheral Olfactory Repertoire of the Lightbrown Apple Moth, Epiphyas postvittana.</title>
        <authorList>
            <person name="Corcoran J.A."/>
            <person name="Jordan M.D."/>
            <person name="Thrimawithana A.H."/>
            <person name="Crowhurst R.N."/>
            <person name="Newcomb R.D."/>
        </authorList>
    </citation>
    <scope>NUCLEOTIDE SEQUENCE</scope>
</reference>
<dbReference type="GO" id="GO:0007165">
    <property type="term" value="P:signal transduction"/>
    <property type="evidence" value="ECO:0007669"/>
    <property type="project" value="UniProtKB-KW"/>
</dbReference>
<feature type="transmembrane region" description="Helical" evidence="10">
    <location>
        <begin position="290"/>
        <end position="311"/>
    </location>
</feature>
<dbReference type="AlphaFoldDB" id="A0A0K8TU65"/>
<dbReference type="InterPro" id="IPR004117">
    <property type="entry name" value="7tm6_olfct_rcpt"/>
</dbReference>
<sequence length="411" mass="46795">MWKTVRKFGLSHHDLPTMVWNVAVMLRVVCVRIDPRNTKPIPPALYILTGVCAICYLYIYQISMLWFVFVRCKETGDVVAAMMLLSTGTTSLIGITKLFYMYLYKERIQSMVAAYIEYDRLPVAPAALSLVDTSLRDVKKRALIFGAVIIGNGFVYNLQPLFKSGRHLMDDDQILYGLEPMLETPNYQIALINIVASVNFICFIVSNITGLLIITTGYSEARFHALSLELRNLWQDAKQHYKENFDVDYKEDKYDKRAETELNKYVKHRLFHIQKSHSTNIELVKSLEDIFRGAIAVEFFLLTLSLIADLLGGLEHTYIIMPFALMQVGMDCFTGQRLMDASLMFEAAVYDSKWEHFDAANRKTVQLMLQISQKTLILSAGGVTALSFGCLMSLIRSVYSAYTALRSSMSF</sequence>
<organism evidence="11">
    <name type="scientific">Epiphyas postvittana</name>
    <name type="common">Light brown apple moth</name>
    <dbReference type="NCBI Taxonomy" id="65032"/>
    <lineage>
        <taxon>Eukaryota</taxon>
        <taxon>Metazoa</taxon>
        <taxon>Ecdysozoa</taxon>
        <taxon>Arthropoda</taxon>
        <taxon>Hexapoda</taxon>
        <taxon>Insecta</taxon>
        <taxon>Pterygota</taxon>
        <taxon>Neoptera</taxon>
        <taxon>Endopterygota</taxon>
        <taxon>Lepidoptera</taxon>
        <taxon>Glossata</taxon>
        <taxon>Ditrysia</taxon>
        <taxon>Tortricoidea</taxon>
        <taxon>Tortricidae</taxon>
        <taxon>Tortricinae</taxon>
        <taxon>Epiphyas</taxon>
    </lineage>
</organism>
<dbReference type="EMBL" id="GCVX01000196">
    <property type="protein sequence ID" value="JAI18034.1"/>
    <property type="molecule type" value="Transcribed_RNA"/>
</dbReference>
<evidence type="ECO:0000256" key="1">
    <source>
        <dbReference type="ARBA" id="ARBA00004651"/>
    </source>
</evidence>
<dbReference type="GO" id="GO:0005886">
    <property type="term" value="C:plasma membrane"/>
    <property type="evidence" value="ECO:0007669"/>
    <property type="project" value="UniProtKB-SubCell"/>
</dbReference>
<keyword evidence="3 10" id="KW-0716">Sensory transduction</keyword>
<keyword evidence="7 10" id="KW-0472">Membrane</keyword>
<proteinExistence type="inferred from homology"/>
<feature type="transmembrane region" description="Helical" evidence="10">
    <location>
        <begin position="142"/>
        <end position="159"/>
    </location>
</feature>
<feature type="transmembrane region" description="Helical" evidence="10">
    <location>
        <begin position="81"/>
        <end position="103"/>
    </location>
</feature>
<evidence type="ECO:0000256" key="10">
    <source>
        <dbReference type="RuleBase" id="RU351113"/>
    </source>
</evidence>
<keyword evidence="9 10" id="KW-0807">Transducer</keyword>
<keyword evidence="8 10" id="KW-0675">Receptor</keyword>
<evidence type="ECO:0000256" key="4">
    <source>
        <dbReference type="ARBA" id="ARBA00022692"/>
    </source>
</evidence>
<comment type="similarity">
    <text evidence="10">Belongs to the insect chemoreceptor superfamily. Heteromeric odorant receptor channel (TC 1.A.69) family.</text>
</comment>
<evidence type="ECO:0000256" key="8">
    <source>
        <dbReference type="ARBA" id="ARBA00023170"/>
    </source>
</evidence>
<comment type="subcellular location">
    <subcellularLocation>
        <location evidence="1 10">Cell membrane</location>
        <topology evidence="1 10">Multi-pass membrane protein</topology>
    </subcellularLocation>
</comment>
<evidence type="ECO:0000256" key="2">
    <source>
        <dbReference type="ARBA" id="ARBA00022475"/>
    </source>
</evidence>
<accession>A0A0K8TU65</accession>
<dbReference type="GO" id="GO:0005549">
    <property type="term" value="F:odorant binding"/>
    <property type="evidence" value="ECO:0007669"/>
    <property type="project" value="InterPro"/>
</dbReference>
<evidence type="ECO:0000313" key="11">
    <source>
        <dbReference type="EMBL" id="JAI18034.1"/>
    </source>
</evidence>
<feature type="transmembrane region" description="Helical" evidence="10">
    <location>
        <begin position="189"/>
        <end position="214"/>
    </location>
</feature>
<feature type="transmembrane region" description="Helical" evidence="10">
    <location>
        <begin position="376"/>
        <end position="399"/>
    </location>
</feature>
<dbReference type="GO" id="GO:0004984">
    <property type="term" value="F:olfactory receptor activity"/>
    <property type="evidence" value="ECO:0007669"/>
    <property type="project" value="InterPro"/>
</dbReference>
<feature type="transmembrane region" description="Helical" evidence="10">
    <location>
        <begin position="45"/>
        <end position="69"/>
    </location>
</feature>
<evidence type="ECO:0000256" key="5">
    <source>
        <dbReference type="ARBA" id="ARBA00022725"/>
    </source>
</evidence>
<name>A0A0K8TU65_EPIPO</name>
<comment type="caution">
    <text evidence="10">Lacks conserved residue(s) required for the propagation of feature annotation.</text>
</comment>
<evidence type="ECO:0000256" key="7">
    <source>
        <dbReference type="ARBA" id="ARBA00023136"/>
    </source>
</evidence>
<evidence type="ECO:0000256" key="3">
    <source>
        <dbReference type="ARBA" id="ARBA00022606"/>
    </source>
</evidence>
<keyword evidence="2" id="KW-1003">Cell membrane</keyword>
<evidence type="ECO:0000256" key="9">
    <source>
        <dbReference type="ARBA" id="ARBA00023224"/>
    </source>
</evidence>
<dbReference type="Pfam" id="PF02949">
    <property type="entry name" value="7tm_6"/>
    <property type="match status" value="1"/>
</dbReference>
<protein>
    <recommendedName>
        <fullName evidence="10">Odorant receptor</fullName>
    </recommendedName>
</protein>
<keyword evidence="6 10" id="KW-1133">Transmembrane helix</keyword>
<evidence type="ECO:0000256" key="6">
    <source>
        <dbReference type="ARBA" id="ARBA00022989"/>
    </source>
</evidence>
<dbReference type="PANTHER" id="PTHR21137:SF35">
    <property type="entry name" value="ODORANT RECEPTOR 19A-RELATED"/>
    <property type="match status" value="1"/>
</dbReference>
<keyword evidence="4 10" id="KW-0812">Transmembrane</keyword>